<dbReference type="EMBL" id="MHCS01000045">
    <property type="protein sequence ID" value="OGY25491.1"/>
    <property type="molecule type" value="Genomic_DNA"/>
</dbReference>
<feature type="transmembrane region" description="Helical" evidence="1">
    <location>
        <begin position="6"/>
        <end position="32"/>
    </location>
</feature>
<proteinExistence type="predicted"/>
<name>A0A1G1WCY2_9BACT</name>
<evidence type="ECO:0000256" key="1">
    <source>
        <dbReference type="SAM" id="Phobius"/>
    </source>
</evidence>
<evidence type="ECO:0000313" key="3">
    <source>
        <dbReference type="Proteomes" id="UP000176389"/>
    </source>
</evidence>
<dbReference type="Proteomes" id="UP000176389">
    <property type="component" value="Unassembled WGS sequence"/>
</dbReference>
<organism evidence="2 3">
    <name type="scientific">Candidatus Woykebacteria bacterium RBG_16_43_9</name>
    <dbReference type="NCBI Taxonomy" id="1802596"/>
    <lineage>
        <taxon>Bacteria</taxon>
        <taxon>Candidatus Woykeibacteriota</taxon>
    </lineage>
</organism>
<accession>A0A1G1WCY2</accession>
<gene>
    <name evidence="2" type="ORF">A2Z11_03630</name>
</gene>
<protein>
    <submittedName>
        <fullName evidence="2">Uncharacterized protein</fullName>
    </submittedName>
</protein>
<evidence type="ECO:0000313" key="2">
    <source>
        <dbReference type="EMBL" id="OGY25491.1"/>
    </source>
</evidence>
<keyword evidence="1" id="KW-0812">Transmembrane</keyword>
<sequence>MHLRLVGAVLFVISAVVLSVVVSSIAAFNWAFPKPDLLTKQTAGTLVRYPNANSWDIFEVRGSRLCYDTCSAPEVMIEFKSKDTWRSVYEFYNHQLPFSDWKFYSGPFSDFIDEGSTLVDNPGPYKEGEVHLITYRHKNKCKARLSNFFNGKSANEKPDQGEFSIVVECPQEYVIGSDK</sequence>
<comment type="caution">
    <text evidence="2">The sequence shown here is derived from an EMBL/GenBank/DDBJ whole genome shotgun (WGS) entry which is preliminary data.</text>
</comment>
<reference evidence="2 3" key="1">
    <citation type="journal article" date="2016" name="Nat. Commun.">
        <title>Thousands of microbial genomes shed light on interconnected biogeochemical processes in an aquifer system.</title>
        <authorList>
            <person name="Anantharaman K."/>
            <person name="Brown C.T."/>
            <person name="Hug L.A."/>
            <person name="Sharon I."/>
            <person name="Castelle C.J."/>
            <person name="Probst A.J."/>
            <person name="Thomas B.C."/>
            <person name="Singh A."/>
            <person name="Wilkins M.J."/>
            <person name="Karaoz U."/>
            <person name="Brodie E.L."/>
            <person name="Williams K.H."/>
            <person name="Hubbard S.S."/>
            <person name="Banfield J.F."/>
        </authorList>
    </citation>
    <scope>NUCLEOTIDE SEQUENCE [LARGE SCALE GENOMIC DNA]</scope>
</reference>
<keyword evidence="1" id="KW-0472">Membrane</keyword>
<keyword evidence="1" id="KW-1133">Transmembrane helix</keyword>
<dbReference type="AlphaFoldDB" id="A0A1G1WCY2"/>